<dbReference type="Pfam" id="PF06738">
    <property type="entry name" value="ThrE"/>
    <property type="match status" value="1"/>
</dbReference>
<feature type="transmembrane region" description="Helical" evidence="7">
    <location>
        <begin position="401"/>
        <end position="428"/>
    </location>
</feature>
<evidence type="ECO:0000256" key="2">
    <source>
        <dbReference type="ARBA" id="ARBA00022475"/>
    </source>
</evidence>
<keyword evidence="4 7" id="KW-1133">Transmembrane helix</keyword>
<evidence type="ECO:0000313" key="11">
    <source>
        <dbReference type="Proteomes" id="UP000322822"/>
    </source>
</evidence>
<dbReference type="RefSeq" id="WP_150375107.1">
    <property type="nucleotide sequence ID" value="NZ_CP044067.1"/>
</dbReference>
<evidence type="ECO:0000256" key="5">
    <source>
        <dbReference type="ARBA" id="ARBA00023136"/>
    </source>
</evidence>
<dbReference type="InterPro" id="IPR010619">
    <property type="entry name" value="ThrE-like_N"/>
</dbReference>
<dbReference type="InterPro" id="IPR050539">
    <property type="entry name" value="ThrE_Dicarb/AminoAcid_Exp"/>
</dbReference>
<feature type="transmembrane region" description="Helical" evidence="7">
    <location>
        <begin position="333"/>
        <end position="352"/>
    </location>
</feature>
<feature type="transmembrane region" description="Helical" evidence="7">
    <location>
        <begin position="359"/>
        <end position="381"/>
    </location>
</feature>
<feature type="transmembrane region" description="Helical" evidence="7">
    <location>
        <begin position="284"/>
        <end position="305"/>
    </location>
</feature>
<dbReference type="PANTHER" id="PTHR34390">
    <property type="entry name" value="UPF0442 PROTEIN YJJB-RELATED"/>
    <property type="match status" value="1"/>
</dbReference>
<sequence>MDSPGLDLDTHALAATDRSAPVEHVAQVAHVALRLGRSMMANGADAAHTSAAMAALATRMGYRAHVLVCVDGLVLTLENEAGFRTKVGATFTGAAVNVGTLAVLADMLRRGPADSDSQDPAALDTAVFDRLPWERPGYPHWIVIVGVGVAAASLARLFGGAWEVVAVSLVVGMATQALRMALGRLQMNAVAGAAICAFVGGAVGAVGMRLFPGTSPTLCLVAAGMILVPGVPLLNGIRDTLSGHAGVGIARLLTGTAIVLAIALGLLLAAGLFNDDLPLNAPSVMLTVGEDFLFSALAGAGYALLFNVPPRMAWACIVCAMVGHGLRTELETLGVGLAAASLAAAFVATLLARGLAHRIGVPAVTFAFPGVVAMIPGAYAFRAAIGGLQLMNAGEHAPLAVVAGTLGLAVTAMVVTTAIAAGLCLALASFPSSPHRLFESKGVSR</sequence>
<gene>
    <name evidence="10" type="ORF">FOB72_23620</name>
</gene>
<evidence type="ECO:0000256" key="7">
    <source>
        <dbReference type="SAM" id="Phobius"/>
    </source>
</evidence>
<evidence type="ECO:0000256" key="1">
    <source>
        <dbReference type="ARBA" id="ARBA00004651"/>
    </source>
</evidence>
<dbReference type="Pfam" id="PF12821">
    <property type="entry name" value="ThrE_2"/>
    <property type="match status" value="1"/>
</dbReference>
<comment type="subcellular location">
    <subcellularLocation>
        <location evidence="1">Cell membrane</location>
        <topology evidence="1">Multi-pass membrane protein</topology>
    </subcellularLocation>
</comment>
<dbReference type="PANTHER" id="PTHR34390:SF2">
    <property type="entry name" value="SUCCINATE TRANSPORTER SUBUNIT YJJP-RELATED"/>
    <property type="match status" value="1"/>
</dbReference>
<comment type="similarity">
    <text evidence="6">Belongs to the ThrE exporter (TC 2.A.79) family.</text>
</comment>
<feature type="transmembrane region" description="Helical" evidence="7">
    <location>
        <begin position="249"/>
        <end position="272"/>
    </location>
</feature>
<feature type="transmembrane region" description="Helical" evidence="7">
    <location>
        <begin position="217"/>
        <end position="237"/>
    </location>
</feature>
<feature type="transmembrane region" description="Helical" evidence="7">
    <location>
        <begin position="189"/>
        <end position="211"/>
    </location>
</feature>
<evidence type="ECO:0000256" key="3">
    <source>
        <dbReference type="ARBA" id="ARBA00022692"/>
    </source>
</evidence>
<evidence type="ECO:0000256" key="6">
    <source>
        <dbReference type="ARBA" id="ARBA00034125"/>
    </source>
</evidence>
<protein>
    <submittedName>
        <fullName evidence="10">Threonine/serine exporter family protein</fullName>
    </submittedName>
</protein>
<keyword evidence="2" id="KW-1003">Cell membrane</keyword>
<dbReference type="GO" id="GO:0022857">
    <property type="term" value="F:transmembrane transporter activity"/>
    <property type="evidence" value="ECO:0007669"/>
    <property type="project" value="InterPro"/>
</dbReference>
<evidence type="ECO:0000259" key="9">
    <source>
        <dbReference type="Pfam" id="PF12821"/>
    </source>
</evidence>
<keyword evidence="3 7" id="KW-0812">Transmembrane</keyword>
<feature type="domain" description="Threonine/Serine exporter ThrE" evidence="9">
    <location>
        <begin position="291"/>
        <end position="426"/>
    </location>
</feature>
<dbReference type="EMBL" id="CP044067">
    <property type="protein sequence ID" value="QET05048.1"/>
    <property type="molecule type" value="Genomic_DNA"/>
</dbReference>
<dbReference type="AlphaFoldDB" id="A0A5P2HBB7"/>
<evidence type="ECO:0000259" key="8">
    <source>
        <dbReference type="Pfam" id="PF06738"/>
    </source>
</evidence>
<feature type="domain" description="Threonine/serine exporter-like N-terminal" evidence="8">
    <location>
        <begin position="31"/>
        <end position="272"/>
    </location>
</feature>
<dbReference type="GO" id="GO:0005886">
    <property type="term" value="C:plasma membrane"/>
    <property type="evidence" value="ECO:0007669"/>
    <property type="project" value="UniProtKB-SubCell"/>
</dbReference>
<dbReference type="InterPro" id="IPR024528">
    <property type="entry name" value="ThrE_2"/>
</dbReference>
<evidence type="ECO:0000256" key="4">
    <source>
        <dbReference type="ARBA" id="ARBA00022989"/>
    </source>
</evidence>
<organism evidence="10 11">
    <name type="scientific">Cupriavidus pauculus</name>
    <dbReference type="NCBI Taxonomy" id="82633"/>
    <lineage>
        <taxon>Bacteria</taxon>
        <taxon>Pseudomonadati</taxon>
        <taxon>Pseudomonadota</taxon>
        <taxon>Betaproteobacteria</taxon>
        <taxon>Burkholderiales</taxon>
        <taxon>Burkholderiaceae</taxon>
        <taxon>Cupriavidus</taxon>
    </lineage>
</organism>
<reference evidence="10 11" key="1">
    <citation type="submission" date="2019-09" db="EMBL/GenBank/DDBJ databases">
        <title>FDA dAtabase for Regulatory Grade micrObial Sequences (FDA-ARGOS): Supporting development and validation of Infectious Disease Dx tests.</title>
        <authorList>
            <person name="Sciortino C."/>
            <person name="Tallon L."/>
            <person name="Sadzewicz L."/>
            <person name="Vavikolanu K."/>
            <person name="Mehta A."/>
            <person name="Aluvathingal J."/>
            <person name="Nadendla S."/>
            <person name="Nandy P."/>
            <person name="Geyer C."/>
            <person name="Yan Y."/>
            <person name="Sichtig H."/>
        </authorList>
    </citation>
    <scope>NUCLEOTIDE SEQUENCE [LARGE SCALE GENOMIC DNA]</scope>
    <source>
        <strain evidence="10 11">FDAARGOS_664</strain>
    </source>
</reference>
<dbReference type="GO" id="GO:0015744">
    <property type="term" value="P:succinate transport"/>
    <property type="evidence" value="ECO:0007669"/>
    <property type="project" value="TreeGrafter"/>
</dbReference>
<name>A0A5P2HBB7_9BURK</name>
<feature type="transmembrane region" description="Helical" evidence="7">
    <location>
        <begin position="138"/>
        <end position="158"/>
    </location>
</feature>
<keyword evidence="5 7" id="KW-0472">Membrane</keyword>
<proteinExistence type="inferred from homology"/>
<dbReference type="Proteomes" id="UP000322822">
    <property type="component" value="Chromosome 2"/>
</dbReference>
<accession>A0A5P2HBB7</accession>
<dbReference type="OrthoDB" id="9124364at2"/>
<evidence type="ECO:0000313" key="10">
    <source>
        <dbReference type="EMBL" id="QET05048.1"/>
    </source>
</evidence>